<dbReference type="STRING" id="1653334.GA0071312_1234"/>
<feature type="region of interest" description="Disordered" evidence="6">
    <location>
        <begin position="279"/>
        <end position="302"/>
    </location>
</feature>
<reference evidence="9 11" key="2">
    <citation type="submission" date="2016-08" db="EMBL/GenBank/DDBJ databases">
        <authorList>
            <person name="Varghese N."/>
            <person name="Submissions Spin"/>
        </authorList>
    </citation>
    <scope>NUCLEOTIDE SEQUENCE [LARGE SCALE GENOMIC DNA]</scope>
    <source>
        <strain evidence="9 11">HL-109</strain>
    </source>
</reference>
<dbReference type="SMART" id="SM00382">
    <property type="entry name" value="AAA"/>
    <property type="match status" value="1"/>
</dbReference>
<dbReference type="InterPro" id="IPR017871">
    <property type="entry name" value="ABC_transporter-like_CS"/>
</dbReference>
<dbReference type="OrthoDB" id="9815712at2"/>
<dbReference type="PATRIC" id="fig|1653334.4.peg.3512"/>
<feature type="domain" description="ABC transporter" evidence="7">
    <location>
        <begin position="29"/>
        <end position="273"/>
    </location>
</feature>
<dbReference type="Pfam" id="PF08352">
    <property type="entry name" value="oligo_HPY"/>
    <property type="match status" value="1"/>
</dbReference>
<dbReference type="InterPro" id="IPR027417">
    <property type="entry name" value="P-loop_NTPase"/>
</dbReference>
<dbReference type="NCBIfam" id="TIGR01727">
    <property type="entry name" value="oligo_HPY"/>
    <property type="match status" value="1"/>
</dbReference>
<dbReference type="GO" id="GO:0055085">
    <property type="term" value="P:transmembrane transport"/>
    <property type="evidence" value="ECO:0007669"/>
    <property type="project" value="UniProtKB-ARBA"/>
</dbReference>
<sequence length="397" mass="43533">MSAAEIISENTATQPEAAPDTPLIEARGLRKHFVTKRPLFGKPTIVRAVDGVDLSVRRGETFSIVGESGCGKSTLARLLIRLLDPSAGSVIYEGKDIAALPETEMRRLRRDLQFVFQDPFSSLNPRMTIGGLVEEPMRAHGIHDPKQRRAEVAKLLRRVGLRPEYADRYPHEFSGGQRQRIGIARALATGPKLLIGDEPVSALDVSVQAQVINLLEDLKQEFGLTLIVIAHDLAVVRHMSDRVGVMYLGELVEVGEAEDFFAAPLHPYSRALLAAIPAPDPARRHDGDRPTLTGDIPNPVAPPPGCRFHTRCPFADARCRTERPVLRPAGEGRAVACHHFETLEPAEGLPPPPARSPRVEQRFALYRARRARQTPTRGDTPEESGPGMPGSQHGPEN</sequence>
<evidence type="ECO:0000313" key="8">
    <source>
        <dbReference type="EMBL" id="KPQ10561.1"/>
    </source>
</evidence>
<dbReference type="EMBL" id="FMBM01000001">
    <property type="protein sequence ID" value="SCC79908.1"/>
    <property type="molecule type" value="Genomic_DNA"/>
</dbReference>
<dbReference type="PANTHER" id="PTHR43776:SF7">
    <property type="entry name" value="D,D-DIPEPTIDE TRANSPORT ATP-BINDING PROTEIN DDPF-RELATED"/>
    <property type="match status" value="1"/>
</dbReference>
<dbReference type="PROSITE" id="PS00211">
    <property type="entry name" value="ABC_TRANSPORTER_1"/>
    <property type="match status" value="1"/>
</dbReference>
<dbReference type="RefSeq" id="WP_074444001.1">
    <property type="nucleotide sequence ID" value="NZ_FMBM01000001.1"/>
</dbReference>
<dbReference type="GO" id="GO:0016887">
    <property type="term" value="F:ATP hydrolysis activity"/>
    <property type="evidence" value="ECO:0007669"/>
    <property type="project" value="InterPro"/>
</dbReference>
<evidence type="ECO:0000256" key="3">
    <source>
        <dbReference type="ARBA" id="ARBA00022448"/>
    </source>
</evidence>
<dbReference type="PROSITE" id="PS50893">
    <property type="entry name" value="ABC_TRANSPORTER_2"/>
    <property type="match status" value="1"/>
</dbReference>
<comment type="caution">
    <text evidence="8">The sequence shown here is derived from an EMBL/GenBank/DDBJ whole genome shotgun (WGS) entry which is preliminary data.</text>
</comment>
<keyword evidence="5 8" id="KW-0067">ATP-binding</keyword>
<dbReference type="Proteomes" id="UP000182800">
    <property type="component" value="Unassembled WGS sequence"/>
</dbReference>
<dbReference type="GO" id="GO:0005886">
    <property type="term" value="C:plasma membrane"/>
    <property type="evidence" value="ECO:0007669"/>
    <property type="project" value="UniProtKB-SubCell"/>
</dbReference>
<evidence type="ECO:0000256" key="4">
    <source>
        <dbReference type="ARBA" id="ARBA00022741"/>
    </source>
</evidence>
<dbReference type="FunFam" id="3.40.50.300:FF:000016">
    <property type="entry name" value="Oligopeptide ABC transporter ATP-binding component"/>
    <property type="match status" value="1"/>
</dbReference>
<dbReference type="SUPFAM" id="SSF52540">
    <property type="entry name" value="P-loop containing nucleoside triphosphate hydrolases"/>
    <property type="match status" value="1"/>
</dbReference>
<feature type="region of interest" description="Disordered" evidence="6">
    <location>
        <begin position="344"/>
        <end position="397"/>
    </location>
</feature>
<dbReference type="EMBL" id="LJSX01000015">
    <property type="protein sequence ID" value="KPQ10561.1"/>
    <property type="molecule type" value="Genomic_DNA"/>
</dbReference>
<protein>
    <submittedName>
        <fullName evidence="8">Oligopeptide transport system ATP-binding protein</fullName>
    </submittedName>
    <submittedName>
        <fullName evidence="9">Peptide/nickel transport system ATP-binding protein</fullName>
    </submittedName>
</protein>
<evidence type="ECO:0000256" key="5">
    <source>
        <dbReference type="ARBA" id="ARBA00022840"/>
    </source>
</evidence>
<keyword evidence="11" id="KW-1185">Reference proteome</keyword>
<reference evidence="8 10" key="1">
    <citation type="submission" date="2015-09" db="EMBL/GenBank/DDBJ databases">
        <title>Identification and resolution of microdiversity through metagenomic sequencing of parallel consortia.</title>
        <authorList>
            <person name="Nelson W.C."/>
            <person name="Romine M.F."/>
            <person name="Lindemann S.R."/>
        </authorList>
    </citation>
    <scope>NUCLEOTIDE SEQUENCE [LARGE SCALE GENOMIC DNA]</scope>
    <source>
        <strain evidence="8">HL-109</strain>
    </source>
</reference>
<evidence type="ECO:0000313" key="9">
    <source>
        <dbReference type="EMBL" id="SCC79908.1"/>
    </source>
</evidence>
<gene>
    <name evidence="8" type="primary">oppF</name>
    <name evidence="9" type="ORF">GA0071312_1234</name>
    <name evidence="8" type="ORF">HLUCCO17_10880</name>
</gene>
<dbReference type="InterPro" id="IPR003593">
    <property type="entry name" value="AAA+_ATPase"/>
</dbReference>
<accession>A0A0P7Y2C1</accession>
<keyword evidence="3" id="KW-0813">Transport</keyword>
<dbReference type="CDD" id="cd03257">
    <property type="entry name" value="ABC_NikE_OppD_transporters"/>
    <property type="match status" value="1"/>
</dbReference>
<evidence type="ECO:0000313" key="10">
    <source>
        <dbReference type="Proteomes" id="UP000050497"/>
    </source>
</evidence>
<dbReference type="AlphaFoldDB" id="A0A0P7Y2C1"/>
<comment type="subcellular location">
    <subcellularLocation>
        <location evidence="1">Cell inner membrane</location>
        <topology evidence="1">Peripheral membrane protein</topology>
    </subcellularLocation>
</comment>
<organism evidence="8 10">
    <name type="scientific">Saliniramus fredricksonii</name>
    <dbReference type="NCBI Taxonomy" id="1653334"/>
    <lineage>
        <taxon>Bacteria</taxon>
        <taxon>Pseudomonadati</taxon>
        <taxon>Pseudomonadota</taxon>
        <taxon>Alphaproteobacteria</taxon>
        <taxon>Hyphomicrobiales</taxon>
        <taxon>Salinarimonadaceae</taxon>
        <taxon>Saliniramus</taxon>
    </lineage>
</organism>
<evidence type="ECO:0000256" key="6">
    <source>
        <dbReference type="SAM" id="MobiDB-lite"/>
    </source>
</evidence>
<dbReference type="InterPro" id="IPR013563">
    <property type="entry name" value="Oligopep_ABC_C"/>
</dbReference>
<dbReference type="Gene3D" id="3.40.50.300">
    <property type="entry name" value="P-loop containing nucleotide triphosphate hydrolases"/>
    <property type="match status" value="1"/>
</dbReference>
<evidence type="ECO:0000256" key="1">
    <source>
        <dbReference type="ARBA" id="ARBA00004417"/>
    </source>
</evidence>
<dbReference type="PANTHER" id="PTHR43776">
    <property type="entry name" value="TRANSPORT ATP-BINDING PROTEIN"/>
    <property type="match status" value="1"/>
</dbReference>
<dbReference type="Pfam" id="PF00005">
    <property type="entry name" value="ABC_tran"/>
    <property type="match status" value="1"/>
</dbReference>
<name>A0A0P7Y2C1_9HYPH</name>
<evidence type="ECO:0000256" key="2">
    <source>
        <dbReference type="ARBA" id="ARBA00005417"/>
    </source>
</evidence>
<comment type="similarity">
    <text evidence="2">Belongs to the ABC transporter superfamily.</text>
</comment>
<evidence type="ECO:0000259" key="7">
    <source>
        <dbReference type="PROSITE" id="PS50893"/>
    </source>
</evidence>
<dbReference type="GO" id="GO:0015833">
    <property type="term" value="P:peptide transport"/>
    <property type="evidence" value="ECO:0007669"/>
    <property type="project" value="InterPro"/>
</dbReference>
<keyword evidence="4" id="KW-0547">Nucleotide-binding</keyword>
<dbReference type="InterPro" id="IPR050319">
    <property type="entry name" value="ABC_transp_ATP-bind"/>
</dbReference>
<dbReference type="Proteomes" id="UP000050497">
    <property type="component" value="Unassembled WGS sequence"/>
</dbReference>
<dbReference type="InterPro" id="IPR003439">
    <property type="entry name" value="ABC_transporter-like_ATP-bd"/>
</dbReference>
<proteinExistence type="inferred from homology"/>
<evidence type="ECO:0000313" key="11">
    <source>
        <dbReference type="Proteomes" id="UP000182800"/>
    </source>
</evidence>
<dbReference type="GO" id="GO:0005524">
    <property type="term" value="F:ATP binding"/>
    <property type="evidence" value="ECO:0007669"/>
    <property type="project" value="UniProtKB-KW"/>
</dbReference>